<dbReference type="AlphaFoldDB" id="A0A6P1NY57"/>
<dbReference type="RefSeq" id="WP_160689701.1">
    <property type="nucleotide sequence ID" value="NZ_CP047897.1"/>
</dbReference>
<proteinExistence type="predicted"/>
<dbReference type="PROSITE" id="PS51257">
    <property type="entry name" value="PROKAR_LIPOPROTEIN"/>
    <property type="match status" value="1"/>
</dbReference>
<keyword evidence="1" id="KW-0732">Signal</keyword>
<dbReference type="Proteomes" id="UP000464214">
    <property type="component" value="Chromosome"/>
</dbReference>
<name>A0A6P1NY57_9BACT</name>
<evidence type="ECO:0000313" key="2">
    <source>
        <dbReference type="EMBL" id="QHL86875.1"/>
    </source>
</evidence>
<accession>A0A6P1NY57</accession>
<organism evidence="2 3">
    <name type="scientific">Nibribacter ruber</name>
    <dbReference type="NCBI Taxonomy" id="2698458"/>
    <lineage>
        <taxon>Bacteria</taxon>
        <taxon>Pseudomonadati</taxon>
        <taxon>Bacteroidota</taxon>
        <taxon>Cytophagia</taxon>
        <taxon>Cytophagales</taxon>
        <taxon>Hymenobacteraceae</taxon>
        <taxon>Nibribacter</taxon>
    </lineage>
</organism>
<evidence type="ECO:0000256" key="1">
    <source>
        <dbReference type="SAM" id="SignalP"/>
    </source>
</evidence>
<gene>
    <name evidence="2" type="ORF">GU926_05255</name>
</gene>
<reference evidence="2 3" key="1">
    <citation type="submission" date="2020-01" db="EMBL/GenBank/DDBJ databases">
        <authorList>
            <person name="Kim M."/>
        </authorList>
    </citation>
    <scope>NUCLEOTIDE SEQUENCE [LARGE SCALE GENOMIC DNA]</scope>
    <source>
        <strain evidence="2 3">BT10</strain>
    </source>
</reference>
<evidence type="ECO:0000313" key="3">
    <source>
        <dbReference type="Proteomes" id="UP000464214"/>
    </source>
</evidence>
<sequence length="99" mass="11309">MRRLLLFCLGLFLVSSCGGNAGKERVDELTSTGVKVENERVTAWFPKDSVQDIRMKEIADSLQQIIIASEQMIGNQPWQQFKGKKDKLLFQRRQFCVCG</sequence>
<feature type="chain" id="PRO_5026951862" evidence="1">
    <location>
        <begin position="22"/>
        <end position="99"/>
    </location>
</feature>
<protein>
    <submittedName>
        <fullName evidence="2">Uncharacterized protein</fullName>
    </submittedName>
</protein>
<feature type="signal peptide" evidence="1">
    <location>
        <begin position="1"/>
        <end position="21"/>
    </location>
</feature>
<dbReference type="KEGG" id="nib:GU926_05255"/>
<keyword evidence="3" id="KW-1185">Reference proteome</keyword>
<dbReference type="EMBL" id="CP047897">
    <property type="protein sequence ID" value="QHL86875.1"/>
    <property type="molecule type" value="Genomic_DNA"/>
</dbReference>